<keyword evidence="2" id="KW-0732">Signal</keyword>
<dbReference type="AlphaFoldDB" id="A0A7Z0MP80"/>
<dbReference type="Gene3D" id="2.40.160.10">
    <property type="entry name" value="Porin"/>
    <property type="match status" value="1"/>
</dbReference>
<gene>
    <name evidence="3" type="ORF">H0A75_06935</name>
</gene>
<evidence type="ECO:0000256" key="2">
    <source>
        <dbReference type="SAM" id="SignalP"/>
    </source>
</evidence>
<name>A0A7Z0MP80_9GAMM</name>
<sequence>MNIIGQSLGLGAVLLLLSSYANAVDSPQTMDEMWKIIEAQQKQLDAMQKMLEESQAVPPSKVKEEGKAEPQTETEVAELQHKTDILTEAVESMRTALVLPEKKQLKSSYGLGPAASKVYQVDQGLSIGGYGEVNYQALVADKGSKNDNADLERLVLYFGYKFNDSIILNSEIEFEHSSTSKSGSVSVEMMALDFLIDPMVNIRAGLTLTPMGFINLVHEPPFYFGNNRPEVERRIIPSTWRNIGGGLFGQVTPELDYTMYAVTGLNAEGFSSAGIRGGRQKGSKAFAEDWAFVGRLDYAPMAIPGLIFGASSYLGNSGQDQVGANVFTQLYEAHMEWKYYGFETRVLGSWGHIADAATLSALKGETIGSSNYGVYAEVAYDILPLFLTNTSQYLAPFFRYEKYDTIATAPSGYTDDLFYDQDIFQVGFNYKPIPEVVIKLDYRNRNAKEGTVPDEVNIGFGFIF</sequence>
<dbReference type="EMBL" id="JACCHS010000129">
    <property type="protein sequence ID" value="NYT47340.1"/>
    <property type="molecule type" value="Genomic_DNA"/>
</dbReference>
<evidence type="ECO:0000313" key="4">
    <source>
        <dbReference type="Proteomes" id="UP000537890"/>
    </source>
</evidence>
<feature type="compositionally biased region" description="Basic and acidic residues" evidence="1">
    <location>
        <begin position="61"/>
        <end position="70"/>
    </location>
</feature>
<feature type="region of interest" description="Disordered" evidence="1">
    <location>
        <begin position="52"/>
        <end position="73"/>
    </location>
</feature>
<comment type="caution">
    <text evidence="3">The sequence shown here is derived from an EMBL/GenBank/DDBJ whole genome shotgun (WGS) entry which is preliminary data.</text>
</comment>
<reference evidence="3 4" key="1">
    <citation type="submission" date="2020-05" db="EMBL/GenBank/DDBJ databases">
        <title>Horizontal transmission and recombination maintain forever young bacterial symbiont genomes.</title>
        <authorList>
            <person name="Russell S.L."/>
            <person name="Pepper-Tunick E."/>
            <person name="Svedberg J."/>
            <person name="Byrne A."/>
            <person name="Ruelas Castillo J."/>
            <person name="Vollmers C."/>
            <person name="Beinart R.A."/>
            <person name="Corbett-Detig R."/>
        </authorList>
    </citation>
    <scope>NUCLEOTIDE SEQUENCE [LARGE SCALE GENOMIC DNA]</scope>
    <source>
        <strain evidence="3">4727-3</strain>
    </source>
</reference>
<dbReference type="InterPro" id="IPR023614">
    <property type="entry name" value="Porin_dom_sf"/>
</dbReference>
<feature type="signal peptide" evidence="2">
    <location>
        <begin position="1"/>
        <end position="23"/>
    </location>
</feature>
<dbReference type="Proteomes" id="UP000537890">
    <property type="component" value="Unassembled WGS sequence"/>
</dbReference>
<evidence type="ECO:0000313" key="3">
    <source>
        <dbReference type="EMBL" id="NYT47340.1"/>
    </source>
</evidence>
<evidence type="ECO:0000256" key="1">
    <source>
        <dbReference type="SAM" id="MobiDB-lite"/>
    </source>
</evidence>
<evidence type="ECO:0008006" key="5">
    <source>
        <dbReference type="Google" id="ProtNLM"/>
    </source>
</evidence>
<organism evidence="3 4">
    <name type="scientific">Candidatus Methanofishera endochildressiae</name>
    <dbReference type="NCBI Taxonomy" id="2738884"/>
    <lineage>
        <taxon>Bacteria</taxon>
        <taxon>Pseudomonadati</taxon>
        <taxon>Pseudomonadota</taxon>
        <taxon>Gammaproteobacteria</taxon>
        <taxon>Candidatus Methanofishera</taxon>
    </lineage>
</organism>
<feature type="chain" id="PRO_5031573081" description="Porin" evidence="2">
    <location>
        <begin position="24"/>
        <end position="464"/>
    </location>
</feature>
<protein>
    <recommendedName>
        <fullName evidence="5">Porin</fullName>
    </recommendedName>
</protein>
<proteinExistence type="predicted"/>
<accession>A0A7Z0MP80</accession>
<dbReference type="SUPFAM" id="SSF56935">
    <property type="entry name" value="Porins"/>
    <property type="match status" value="1"/>
</dbReference>